<evidence type="ECO:0000313" key="2">
    <source>
        <dbReference type="EMBL" id="MFD2563295.1"/>
    </source>
</evidence>
<accession>A0ABW5LEP5</accession>
<dbReference type="EMBL" id="JBHULE010000019">
    <property type="protein sequence ID" value="MFD2563295.1"/>
    <property type="molecule type" value="Genomic_DNA"/>
</dbReference>
<evidence type="ECO:0000313" key="3">
    <source>
        <dbReference type="Proteomes" id="UP001597319"/>
    </source>
</evidence>
<feature type="chain" id="PRO_5046204911" evidence="1">
    <location>
        <begin position="21"/>
        <end position="122"/>
    </location>
</feature>
<sequence length="122" mass="12947">MKNSILIALAMVLFAGTVTANTMNTENTYTVSDNDIILSIDLGDITNATAEELTARINDFINENLADLDDELTCKVTATGTIGVGIASIEISVEVSGPCSEIRNGGQEIANQILQEIKDALK</sequence>
<feature type="signal peptide" evidence="1">
    <location>
        <begin position="1"/>
        <end position="20"/>
    </location>
</feature>
<evidence type="ECO:0000256" key="1">
    <source>
        <dbReference type="SAM" id="SignalP"/>
    </source>
</evidence>
<name>A0ABW5LEP5_9FLAO</name>
<gene>
    <name evidence="2" type="ORF">ACFSR1_11510</name>
</gene>
<comment type="caution">
    <text evidence="2">The sequence shown here is derived from an EMBL/GenBank/DDBJ whole genome shotgun (WGS) entry which is preliminary data.</text>
</comment>
<reference evidence="3" key="1">
    <citation type="journal article" date="2019" name="Int. J. Syst. Evol. Microbiol.">
        <title>The Global Catalogue of Microorganisms (GCM) 10K type strain sequencing project: providing services to taxonomists for standard genome sequencing and annotation.</title>
        <authorList>
            <consortium name="The Broad Institute Genomics Platform"/>
            <consortium name="The Broad Institute Genome Sequencing Center for Infectious Disease"/>
            <person name="Wu L."/>
            <person name="Ma J."/>
        </authorList>
    </citation>
    <scope>NUCLEOTIDE SEQUENCE [LARGE SCALE GENOMIC DNA]</scope>
    <source>
        <strain evidence="3">KCTC 52274</strain>
    </source>
</reference>
<organism evidence="2 3">
    <name type="scientific">Aquimarina rubra</name>
    <dbReference type="NCBI Taxonomy" id="1920033"/>
    <lineage>
        <taxon>Bacteria</taxon>
        <taxon>Pseudomonadati</taxon>
        <taxon>Bacteroidota</taxon>
        <taxon>Flavobacteriia</taxon>
        <taxon>Flavobacteriales</taxon>
        <taxon>Flavobacteriaceae</taxon>
        <taxon>Aquimarina</taxon>
    </lineage>
</organism>
<dbReference type="RefSeq" id="WP_378292596.1">
    <property type="nucleotide sequence ID" value="NZ_JBHULE010000019.1"/>
</dbReference>
<protein>
    <submittedName>
        <fullName evidence="2">Uncharacterized protein</fullName>
    </submittedName>
</protein>
<keyword evidence="1" id="KW-0732">Signal</keyword>
<keyword evidence="3" id="KW-1185">Reference proteome</keyword>
<proteinExistence type="predicted"/>
<dbReference type="Proteomes" id="UP001597319">
    <property type="component" value="Unassembled WGS sequence"/>
</dbReference>